<dbReference type="HAMAP" id="MF_02056">
    <property type="entry name" value="MetZ"/>
    <property type="match status" value="1"/>
</dbReference>
<sequence>MEYHPLTKAIRIQTERTNEMEHSTPMFLTSSFMFENAEDMRAAFADETDDNIYSRFSNPGVQEFTDKMCALEGAEAGHATASGMSAVFASFMALLKAGDHLLACNSIFGSTHTIITKYLPKYGIEYSYVSADNPEEWEAAIRPNTKMFYLETPTNPGLDIIDLEAAGKLTKKHNIILNVDNCFATPVNQRPIEYGADLVVHSATKWIDGQGRVLGGVVVGKKELVKEIFLFCRSSGPALSPFNAWVLSKSLETLDVRMERHAANALNVATKLQGHEKLTWVKYPFLPSHPKSDIARKQMKNGGGLFCFELKGGLESGRKFLDSLQLMSLTANLGDTRSIASHPASTTHAKLTEEERQAVGITPGLIRISVGLEYADDILNDILQALEKC</sequence>
<comment type="function">
    <text evidence="3">Catalyzes the formation of L-homocysteine from O-succinyl-L-homoserine (OSHS) and hydrogen sulfide.</text>
</comment>
<protein>
    <recommendedName>
        <fullName evidence="3">O-succinylhomoserine sulfhydrylase</fullName>
        <shortName evidence="3">OSH sulfhydrylase</shortName>
        <shortName evidence="3">OSHS sulfhydrylase</shortName>
        <ecNumber evidence="3">2.5.1.-</ecNumber>
    </recommendedName>
</protein>
<evidence type="ECO:0000256" key="1">
    <source>
        <dbReference type="ARBA" id="ARBA00001933"/>
    </source>
</evidence>
<evidence type="ECO:0000256" key="5">
    <source>
        <dbReference type="RuleBase" id="RU362118"/>
    </source>
</evidence>
<dbReference type="Proteomes" id="UP000563094">
    <property type="component" value="Unassembled WGS sequence"/>
</dbReference>
<dbReference type="GO" id="GO:0030170">
    <property type="term" value="F:pyridoxal phosphate binding"/>
    <property type="evidence" value="ECO:0007669"/>
    <property type="project" value="UniProtKB-UniRule"/>
</dbReference>
<keyword evidence="7" id="KW-1185">Reference proteome</keyword>
<reference evidence="6 7" key="1">
    <citation type="submission" date="2020-08" db="EMBL/GenBank/DDBJ databases">
        <title>Genomic Encyclopedia of Type Strains, Phase IV (KMG-IV): sequencing the most valuable type-strain genomes for metagenomic binning, comparative biology and taxonomic classification.</title>
        <authorList>
            <person name="Goeker M."/>
        </authorList>
    </citation>
    <scope>NUCLEOTIDE SEQUENCE [LARGE SCALE GENOMIC DNA]</scope>
    <source>
        <strain evidence="6 7">DSM 29854</strain>
    </source>
</reference>
<dbReference type="InterPro" id="IPR054542">
    <property type="entry name" value="Cys_met_metab_PP"/>
</dbReference>
<dbReference type="FunFam" id="3.90.1150.10:FF:000033">
    <property type="entry name" value="Cystathionine gamma-synthase"/>
    <property type="match status" value="1"/>
</dbReference>
<comment type="pathway">
    <text evidence="3">Amino-acid biosynthesis; L-methionine biosynthesis via de novo pathway; L-homocysteine from O-succinyl-L-homoserine: step 1/1.</text>
</comment>
<comment type="similarity">
    <text evidence="3">Belongs to the trans-sulfuration enzymes family. MetZ subfamily.</text>
</comment>
<comment type="cofactor">
    <cofactor evidence="1 3 5">
        <name>pyridoxal 5'-phosphate</name>
        <dbReference type="ChEBI" id="CHEBI:597326"/>
    </cofactor>
</comment>
<dbReference type="PROSITE" id="PS00868">
    <property type="entry name" value="CYS_MET_METAB_PP"/>
    <property type="match status" value="1"/>
</dbReference>
<keyword evidence="3" id="KW-0486">Methionine biosynthesis</keyword>
<evidence type="ECO:0000256" key="3">
    <source>
        <dbReference type="HAMAP-Rule" id="MF_02056"/>
    </source>
</evidence>
<keyword evidence="3" id="KW-0028">Amino-acid biosynthesis</keyword>
<dbReference type="GO" id="GO:0016765">
    <property type="term" value="F:transferase activity, transferring alkyl or aryl (other than methyl) groups"/>
    <property type="evidence" value="ECO:0007669"/>
    <property type="project" value="UniProtKB-UniRule"/>
</dbReference>
<dbReference type="EC" id="2.5.1.-" evidence="3"/>
<comment type="caution">
    <text evidence="6">The sequence shown here is derived from an EMBL/GenBank/DDBJ whole genome shotgun (WGS) entry which is preliminary data.</text>
</comment>
<dbReference type="PANTHER" id="PTHR11808:SF80">
    <property type="entry name" value="CYSTATHIONINE GAMMA-LYASE"/>
    <property type="match status" value="1"/>
</dbReference>
<comment type="catalytic activity">
    <reaction evidence="3">
        <text>O-succinyl-L-homoserine + hydrogen sulfide = L-homocysteine + succinate</text>
        <dbReference type="Rhea" id="RHEA:27826"/>
        <dbReference type="ChEBI" id="CHEBI:29919"/>
        <dbReference type="ChEBI" id="CHEBI:30031"/>
        <dbReference type="ChEBI" id="CHEBI:57661"/>
        <dbReference type="ChEBI" id="CHEBI:58199"/>
    </reaction>
</comment>
<dbReference type="InterPro" id="IPR015424">
    <property type="entry name" value="PyrdxlP-dep_Trfase"/>
</dbReference>
<dbReference type="GO" id="GO:0016846">
    <property type="term" value="F:carbon-sulfur lyase activity"/>
    <property type="evidence" value="ECO:0007669"/>
    <property type="project" value="TreeGrafter"/>
</dbReference>
<dbReference type="Pfam" id="PF01053">
    <property type="entry name" value="Cys_Met_Meta_PP"/>
    <property type="match status" value="1"/>
</dbReference>
<dbReference type="UniPathway" id="UPA00051">
    <property type="reaction ID" value="UER00449"/>
</dbReference>
<dbReference type="CDD" id="cd00614">
    <property type="entry name" value="CGS_like"/>
    <property type="match status" value="1"/>
</dbReference>
<evidence type="ECO:0000313" key="6">
    <source>
        <dbReference type="EMBL" id="MBA9078149.1"/>
    </source>
</evidence>
<dbReference type="FunFam" id="3.40.640.10:FF:000046">
    <property type="entry name" value="Cystathionine gamma-lyase"/>
    <property type="match status" value="1"/>
</dbReference>
<dbReference type="PANTHER" id="PTHR11808">
    <property type="entry name" value="TRANS-SULFURATION ENZYME FAMILY MEMBER"/>
    <property type="match status" value="1"/>
</dbReference>
<dbReference type="Gene3D" id="3.90.1150.10">
    <property type="entry name" value="Aspartate Aminotransferase, domain 1"/>
    <property type="match status" value="1"/>
</dbReference>
<evidence type="ECO:0000256" key="2">
    <source>
        <dbReference type="ARBA" id="ARBA00022898"/>
    </source>
</evidence>
<accession>A0A839GMV8</accession>
<dbReference type="InterPro" id="IPR015422">
    <property type="entry name" value="PyrdxlP-dep_Trfase_small"/>
</dbReference>
<dbReference type="GO" id="GO:0071266">
    <property type="term" value="P:'de novo' L-methionine biosynthetic process"/>
    <property type="evidence" value="ECO:0007669"/>
    <property type="project" value="UniProtKB-UniRule"/>
</dbReference>
<feature type="modified residue" description="N6-(pyridoxal phosphate)lysine" evidence="3 4">
    <location>
        <position position="205"/>
    </location>
</feature>
<dbReference type="InterPro" id="IPR006234">
    <property type="entry name" value="O-succ-hSer_sulfhydrylase"/>
</dbReference>
<name>A0A839GMV8_9BACT</name>
<dbReference type="RefSeq" id="WP_182513443.1">
    <property type="nucleotide sequence ID" value="NZ_JACJIQ010000011.1"/>
</dbReference>
<dbReference type="Gene3D" id="3.40.640.10">
    <property type="entry name" value="Type I PLP-dependent aspartate aminotransferase-like (Major domain)"/>
    <property type="match status" value="1"/>
</dbReference>
<dbReference type="GO" id="GO:0005737">
    <property type="term" value="C:cytoplasm"/>
    <property type="evidence" value="ECO:0007669"/>
    <property type="project" value="TreeGrafter"/>
</dbReference>
<gene>
    <name evidence="3" type="primary">metZ</name>
    <name evidence="6" type="ORF">FHS90_002873</name>
</gene>
<dbReference type="InterPro" id="IPR015421">
    <property type="entry name" value="PyrdxlP-dep_Trfase_major"/>
</dbReference>
<comment type="subunit">
    <text evidence="3">Homotetramer.</text>
</comment>
<evidence type="ECO:0000256" key="4">
    <source>
        <dbReference type="PIRSR" id="PIRSR001434-2"/>
    </source>
</evidence>
<evidence type="ECO:0000313" key="7">
    <source>
        <dbReference type="Proteomes" id="UP000563094"/>
    </source>
</evidence>
<organism evidence="6 7">
    <name type="scientific">Rufibacter quisquiliarum</name>
    <dbReference type="NCBI Taxonomy" id="1549639"/>
    <lineage>
        <taxon>Bacteria</taxon>
        <taxon>Pseudomonadati</taxon>
        <taxon>Bacteroidota</taxon>
        <taxon>Cytophagia</taxon>
        <taxon>Cytophagales</taxon>
        <taxon>Hymenobacteraceae</taxon>
        <taxon>Rufibacter</taxon>
    </lineage>
</organism>
<keyword evidence="2 3" id="KW-0663">Pyridoxal phosphate</keyword>
<dbReference type="InterPro" id="IPR000277">
    <property type="entry name" value="Cys/Met-Metab_PyrdxlP-dep_enz"/>
</dbReference>
<dbReference type="SUPFAM" id="SSF53383">
    <property type="entry name" value="PLP-dependent transferases"/>
    <property type="match status" value="1"/>
</dbReference>
<dbReference type="PIRSF" id="PIRSF001434">
    <property type="entry name" value="CGS"/>
    <property type="match status" value="1"/>
</dbReference>
<proteinExistence type="inferred from homology"/>
<dbReference type="GO" id="GO:0019346">
    <property type="term" value="P:transsulfuration"/>
    <property type="evidence" value="ECO:0007669"/>
    <property type="project" value="InterPro"/>
</dbReference>
<keyword evidence="3 6" id="KW-0808">Transferase</keyword>
<dbReference type="EMBL" id="JACJIQ010000011">
    <property type="protein sequence ID" value="MBA9078149.1"/>
    <property type="molecule type" value="Genomic_DNA"/>
</dbReference>
<dbReference type="GO" id="GO:0071268">
    <property type="term" value="P:homocysteine biosynthetic process"/>
    <property type="evidence" value="ECO:0007669"/>
    <property type="project" value="InterPro"/>
</dbReference>
<dbReference type="AlphaFoldDB" id="A0A839GMV8"/>